<keyword evidence="3" id="KW-1185">Reference proteome</keyword>
<name>A0ABP0PKK3_9DINO</name>
<sequence length="58" mass="6381">YLNIGRLRRETSDHSAGVTRVTTATAAERRAECAFGGKAKVLWEELRSSARVYRAGNA</sequence>
<comment type="caution">
    <text evidence="1">The sequence shown here is derived from an EMBL/GenBank/DDBJ whole genome shotgun (WGS) entry which is preliminary data.</text>
</comment>
<dbReference type="EMBL" id="CAXAMM010036080">
    <property type="protein sequence ID" value="CAK9075260.1"/>
    <property type="molecule type" value="Genomic_DNA"/>
</dbReference>
<evidence type="ECO:0000313" key="3">
    <source>
        <dbReference type="Proteomes" id="UP001642464"/>
    </source>
</evidence>
<dbReference type="Proteomes" id="UP001642464">
    <property type="component" value="Unassembled WGS sequence"/>
</dbReference>
<feature type="non-terminal residue" evidence="1">
    <location>
        <position position="1"/>
    </location>
</feature>
<reference evidence="1 3" key="1">
    <citation type="submission" date="2024-02" db="EMBL/GenBank/DDBJ databases">
        <authorList>
            <person name="Chen Y."/>
            <person name="Shah S."/>
            <person name="Dougan E. K."/>
            <person name="Thang M."/>
            <person name="Chan C."/>
        </authorList>
    </citation>
    <scope>NUCLEOTIDE SEQUENCE [LARGE SCALE GENOMIC DNA]</scope>
</reference>
<evidence type="ECO:0000313" key="2">
    <source>
        <dbReference type="EMBL" id="CAK9075277.1"/>
    </source>
</evidence>
<proteinExistence type="predicted"/>
<accession>A0ABP0PKK3</accession>
<protein>
    <submittedName>
        <fullName evidence="1">Uncharacterized protein</fullName>
    </submittedName>
</protein>
<organism evidence="1 3">
    <name type="scientific">Durusdinium trenchii</name>
    <dbReference type="NCBI Taxonomy" id="1381693"/>
    <lineage>
        <taxon>Eukaryota</taxon>
        <taxon>Sar</taxon>
        <taxon>Alveolata</taxon>
        <taxon>Dinophyceae</taxon>
        <taxon>Suessiales</taxon>
        <taxon>Symbiodiniaceae</taxon>
        <taxon>Durusdinium</taxon>
    </lineage>
</organism>
<feature type="non-terminal residue" evidence="1">
    <location>
        <position position="58"/>
    </location>
</feature>
<gene>
    <name evidence="1" type="ORF">SCF082_LOCUS36501</name>
    <name evidence="2" type="ORF">SCF082_LOCUS36504</name>
</gene>
<evidence type="ECO:0000313" key="1">
    <source>
        <dbReference type="EMBL" id="CAK9075260.1"/>
    </source>
</evidence>
<dbReference type="EMBL" id="CAXAMM010036091">
    <property type="protein sequence ID" value="CAK9075277.1"/>
    <property type="molecule type" value="Genomic_DNA"/>
</dbReference>